<dbReference type="RefSeq" id="WP_140010204.1">
    <property type="nucleotide sequence ID" value="NZ_JBHMDG010000014.1"/>
</dbReference>
<reference evidence="1 2" key="1">
    <citation type="submission" date="2024-09" db="EMBL/GenBank/DDBJ databases">
        <authorList>
            <person name="Sun Q."/>
            <person name="Mori K."/>
        </authorList>
    </citation>
    <scope>NUCLEOTIDE SEQUENCE [LARGE SCALE GENOMIC DNA]</scope>
    <source>
        <strain evidence="1 2">JCM 9626</strain>
    </source>
</reference>
<sequence>MTLQRSTRFLALGFLGSGLVHLVKPEVYEPIMPSWVPAHREVVLGSGVAEIALAVGLLTPATRRLAGWGSVALLVGVFPANLKMATDSLATDKTALKVGAFARLPGQWPMIRAALAATRREG</sequence>
<gene>
    <name evidence="1" type="ORF">ACFFRI_12220</name>
</gene>
<dbReference type="Proteomes" id="UP001589750">
    <property type="component" value="Unassembled WGS sequence"/>
</dbReference>
<comment type="caution">
    <text evidence="1">The sequence shown here is derived from an EMBL/GenBank/DDBJ whole genome shotgun (WGS) entry which is preliminary data.</text>
</comment>
<proteinExistence type="predicted"/>
<keyword evidence="2" id="KW-1185">Reference proteome</keyword>
<evidence type="ECO:0000313" key="2">
    <source>
        <dbReference type="Proteomes" id="UP001589750"/>
    </source>
</evidence>
<dbReference type="PANTHER" id="PTHR36974:SF1">
    <property type="entry name" value="DOXX FAMILY MEMBRANE PROTEIN"/>
    <property type="match status" value="1"/>
</dbReference>
<name>A0ABV5KAT3_9ACTN</name>
<protein>
    <submittedName>
        <fullName evidence="1">DoxX family protein</fullName>
    </submittedName>
</protein>
<dbReference type="EMBL" id="JBHMDG010000014">
    <property type="protein sequence ID" value="MFB9313810.1"/>
    <property type="molecule type" value="Genomic_DNA"/>
</dbReference>
<organism evidence="1 2">
    <name type="scientific">Nocardioides plantarum</name>
    <dbReference type="NCBI Taxonomy" id="29299"/>
    <lineage>
        <taxon>Bacteria</taxon>
        <taxon>Bacillati</taxon>
        <taxon>Actinomycetota</taxon>
        <taxon>Actinomycetes</taxon>
        <taxon>Propionibacteriales</taxon>
        <taxon>Nocardioidaceae</taxon>
        <taxon>Nocardioides</taxon>
    </lineage>
</organism>
<accession>A0ABV5KAT3</accession>
<dbReference type="PANTHER" id="PTHR36974">
    <property type="entry name" value="MEMBRANE PROTEIN-RELATED"/>
    <property type="match status" value="1"/>
</dbReference>
<evidence type="ECO:0000313" key="1">
    <source>
        <dbReference type="EMBL" id="MFB9313810.1"/>
    </source>
</evidence>